<dbReference type="InParanoid" id="U5DL38"/>
<dbReference type="OrthoDB" id="674197at2"/>
<keyword evidence="5" id="KW-1185">Reference proteome</keyword>
<feature type="transmembrane region" description="Helical" evidence="2">
    <location>
        <begin position="196"/>
        <end position="212"/>
    </location>
</feature>
<evidence type="ECO:0000313" key="5">
    <source>
        <dbReference type="Proteomes" id="UP000016960"/>
    </source>
</evidence>
<dbReference type="Proteomes" id="UP000016960">
    <property type="component" value="Unassembled WGS sequence"/>
</dbReference>
<organism evidence="4 5">
    <name type="scientific">Rubidibacter lacunae KORDI 51-2</name>
    <dbReference type="NCBI Taxonomy" id="582515"/>
    <lineage>
        <taxon>Bacteria</taxon>
        <taxon>Bacillati</taxon>
        <taxon>Cyanobacteriota</taxon>
        <taxon>Cyanophyceae</taxon>
        <taxon>Oscillatoriophycideae</taxon>
        <taxon>Chroococcales</taxon>
        <taxon>Aphanothecaceae</taxon>
        <taxon>Rubidibacter</taxon>
    </lineage>
</organism>
<feature type="domain" description="GYF" evidence="3">
    <location>
        <begin position="16"/>
        <end position="49"/>
    </location>
</feature>
<feature type="transmembrane region" description="Helical" evidence="2">
    <location>
        <begin position="100"/>
        <end position="133"/>
    </location>
</feature>
<comment type="caution">
    <text evidence="4">The sequence shown here is derived from an EMBL/GenBank/DDBJ whole genome shotgun (WGS) entry which is preliminary data.</text>
</comment>
<gene>
    <name evidence="4" type="ORF">KR51_00021740</name>
</gene>
<evidence type="ECO:0000256" key="2">
    <source>
        <dbReference type="SAM" id="Phobius"/>
    </source>
</evidence>
<dbReference type="AlphaFoldDB" id="U5DL38"/>
<protein>
    <recommendedName>
        <fullName evidence="3">GYF domain-containing protein</fullName>
    </recommendedName>
</protein>
<dbReference type="eggNOG" id="ENOG502ZTXX">
    <property type="taxonomic scope" value="Bacteria"/>
</dbReference>
<dbReference type="InterPro" id="IPR025640">
    <property type="entry name" value="GYF_2"/>
</dbReference>
<feature type="region of interest" description="Disordered" evidence="1">
    <location>
        <begin position="60"/>
        <end position="82"/>
    </location>
</feature>
<dbReference type="EMBL" id="ASSJ01000051">
    <property type="protein sequence ID" value="ERN41284.1"/>
    <property type="molecule type" value="Genomic_DNA"/>
</dbReference>
<name>U5DL38_9CHRO</name>
<keyword evidence="2" id="KW-1133">Transmembrane helix</keyword>
<evidence type="ECO:0000259" key="3">
    <source>
        <dbReference type="Pfam" id="PF14237"/>
    </source>
</evidence>
<keyword evidence="2" id="KW-0472">Membrane</keyword>
<sequence length="251" mass="28455">MWHFIDEDRKVRDIESSEEMELLIESRAITSETLVWKTGMGSWLPAGETELRELLPEEDAAPHNPAAGSPPTIPTDLEDSFTSTSKNIPKQIQTLETWFTIYWICLAAGIPLCILFIGVFGVITAWVLSLVMLHEFWKTIQDGGRARTTPGKAVGFLFIPFFNFYWKFVAFWGLAKDMNQYIKSRGIRGQRIEEELVLALCILNCCSLIPYVNIITGIAYLVIWIITIRSFKIATVAILKHRMRGGLTQPA</sequence>
<proteinExistence type="predicted"/>
<dbReference type="RefSeq" id="WP_022607245.1">
    <property type="nucleotide sequence ID" value="NZ_ASSJ01000051.1"/>
</dbReference>
<evidence type="ECO:0000256" key="1">
    <source>
        <dbReference type="SAM" id="MobiDB-lite"/>
    </source>
</evidence>
<feature type="transmembrane region" description="Helical" evidence="2">
    <location>
        <begin position="153"/>
        <end position="175"/>
    </location>
</feature>
<dbReference type="STRING" id="582515.KR51_00021740"/>
<keyword evidence="2" id="KW-0812">Transmembrane</keyword>
<evidence type="ECO:0000313" key="4">
    <source>
        <dbReference type="EMBL" id="ERN41284.1"/>
    </source>
</evidence>
<accession>U5DL38</accession>
<reference evidence="4 5" key="1">
    <citation type="submission" date="2013-05" db="EMBL/GenBank/DDBJ databases">
        <title>Draft genome sequence of Rubidibacter lacunae KORDI 51-2.</title>
        <authorList>
            <person name="Choi D.H."/>
            <person name="Noh J.H."/>
            <person name="Kwon K.-K."/>
            <person name="Lee J.-H."/>
            <person name="Ryu J.-Y."/>
        </authorList>
    </citation>
    <scope>NUCLEOTIDE SEQUENCE [LARGE SCALE GENOMIC DNA]</scope>
    <source>
        <strain evidence="4 5">KORDI 51-2</strain>
    </source>
</reference>
<dbReference type="Pfam" id="PF14237">
    <property type="entry name" value="GYF_2"/>
    <property type="match status" value="1"/>
</dbReference>